<feature type="region of interest" description="Disordered" evidence="6">
    <location>
        <begin position="881"/>
        <end position="909"/>
    </location>
</feature>
<comment type="caution">
    <text evidence="7">The sequence shown here is derived from an EMBL/GenBank/DDBJ whole genome shotgun (WGS) entry which is preliminary data.</text>
</comment>
<reference evidence="7" key="1">
    <citation type="submission" date="2021-01" db="EMBL/GenBank/DDBJ databases">
        <title>Whole genome shotgun sequence of Rugosimonospora africana NBRC 104875.</title>
        <authorList>
            <person name="Komaki H."/>
            <person name="Tamura T."/>
        </authorList>
    </citation>
    <scope>NUCLEOTIDE SEQUENCE</scope>
    <source>
        <strain evidence="7">NBRC 104875</strain>
    </source>
</reference>
<evidence type="ECO:0000256" key="2">
    <source>
        <dbReference type="ARBA" id="ARBA00022692"/>
    </source>
</evidence>
<dbReference type="Proteomes" id="UP000642748">
    <property type="component" value="Unassembled WGS sequence"/>
</dbReference>
<name>A0A8J3QKN1_9ACTN</name>
<keyword evidence="1 5" id="KW-1003">Cell membrane</keyword>
<evidence type="ECO:0000313" key="7">
    <source>
        <dbReference type="EMBL" id="GIH12735.1"/>
    </source>
</evidence>
<protein>
    <recommendedName>
        <fullName evidence="5">UPF0182 protein Raf01_09070</fullName>
    </recommendedName>
</protein>
<evidence type="ECO:0000256" key="4">
    <source>
        <dbReference type="ARBA" id="ARBA00023136"/>
    </source>
</evidence>
<dbReference type="NCBIfam" id="NF000825">
    <property type="entry name" value="PRK00068.1"/>
    <property type="match status" value="1"/>
</dbReference>
<evidence type="ECO:0000256" key="6">
    <source>
        <dbReference type="SAM" id="MobiDB-lite"/>
    </source>
</evidence>
<dbReference type="InterPro" id="IPR005372">
    <property type="entry name" value="UPF0182"/>
</dbReference>
<comment type="caution">
    <text evidence="5">Lacks conserved residue(s) required for the propagation of feature annotation.</text>
</comment>
<evidence type="ECO:0000256" key="5">
    <source>
        <dbReference type="HAMAP-Rule" id="MF_01600"/>
    </source>
</evidence>
<feature type="compositionally biased region" description="Pro residues" evidence="6">
    <location>
        <begin position="888"/>
        <end position="903"/>
    </location>
</feature>
<sequence length="985" mass="107851">MRTPLPRMSRRGRMTLIVLACVVVLFILLGWLVNAWTDYLWFSEVSYTEVFTTVLRTRLGLFAIFGVGMALVVWINLWLAFRLRPMLRMHSTEQQSLERYRGIISPRFGLWSGLLAAVVGLFGGLSAQGQWKQWLLFSNAQSFGTKDPQFGVDLGFYVFQYPFWRYLLGVGFTLVVLCVLGALAMHYLFGGVRLQGAGERMTAAARAHLTTLVALFIVLKAVAYFLDQRGLLLAHNDATNLYGAGYTDVNALLPAKEILAWISVVVAVAILVFSNAFIRNLVWPGIAIGLLALSAIAVGGIYPAAVQTFTVKPNLRDKESAYIERSIDATRDAFGLGDVQTMQYPSSAAVPPESLLSDTDTVANIRLLDPSIVSNTYTQLQQVRGFYDFTQKLDIDRYTTDGNPQDYVVGVRELDYNNLTPQQSNWQNQHTVFTHGYGFVAAPANQIVCNGQPEFVSGFLDSQTGQTNCQSSNDQIPVSQPRIYYGENMNSYAIVGKAQNGKDAEYDRPSGSNDQYVTYSGSGGVSVGSYLRRVLYAYKYKETNFLISSVFNDNSKILYVRDPRQRVQKVAPFLTLDGDPYPAVVNDHVVWILDGYTTASTYPYSQQIDLQSATSDTLTGEGSTRQAQTDINYLRNSVKATVDAYTGKVTLYAFGQSDPVLNAWNKAFGGHLIQPSSAIPTELAKHFRYPEDQFKVQRELLTRFHVKDPSQFYSGQDFWQVPQDPAPGTAANQAPYYLLAKFPGQSQTTFQLTSAMTPRGRQNLAALVTGSYVDGKPKLEILQLPPDTQVSGPGQADQKMTNDNSVRPQISLLQNSATVIYGNLLSLPVGGGMLYVEPLYVQSKAQNAYPQLKYVLVNFGQYVGFADSLQGALTQLLNSAKSAGATPPTGPPPSNANQPPPAQTNPEVDAATQRIDKALTDLKSAQQSGDFTKYGQALQELNDAITAYQQARQSASATPSPSGTPSPNSSGSPSPSGTPSAPPSG</sequence>
<keyword evidence="4 5" id="KW-0472">Membrane</keyword>
<dbReference type="Pfam" id="PF03699">
    <property type="entry name" value="UPF0182"/>
    <property type="match status" value="1"/>
</dbReference>
<feature type="transmembrane region" description="Helical" evidence="5">
    <location>
        <begin position="285"/>
        <end position="305"/>
    </location>
</feature>
<evidence type="ECO:0000256" key="3">
    <source>
        <dbReference type="ARBA" id="ARBA00022989"/>
    </source>
</evidence>
<evidence type="ECO:0000313" key="8">
    <source>
        <dbReference type="Proteomes" id="UP000642748"/>
    </source>
</evidence>
<keyword evidence="8" id="KW-1185">Reference proteome</keyword>
<feature type="compositionally biased region" description="Low complexity" evidence="6">
    <location>
        <begin position="954"/>
        <end position="979"/>
    </location>
</feature>
<organism evidence="7 8">
    <name type="scientific">Rugosimonospora africana</name>
    <dbReference type="NCBI Taxonomy" id="556532"/>
    <lineage>
        <taxon>Bacteria</taxon>
        <taxon>Bacillati</taxon>
        <taxon>Actinomycetota</taxon>
        <taxon>Actinomycetes</taxon>
        <taxon>Micromonosporales</taxon>
        <taxon>Micromonosporaceae</taxon>
        <taxon>Rugosimonospora</taxon>
    </lineage>
</organism>
<gene>
    <name evidence="7" type="ORF">Raf01_09070</name>
</gene>
<proteinExistence type="inferred from homology"/>
<comment type="subcellular location">
    <subcellularLocation>
        <location evidence="5">Cell membrane</location>
        <topology evidence="5">Multi-pass membrane protein</topology>
    </subcellularLocation>
</comment>
<dbReference type="PANTHER" id="PTHR39344:SF1">
    <property type="entry name" value="UPF0182 PROTEIN SLL1060"/>
    <property type="match status" value="1"/>
</dbReference>
<dbReference type="GO" id="GO:0005886">
    <property type="term" value="C:plasma membrane"/>
    <property type="evidence" value="ECO:0007669"/>
    <property type="project" value="UniProtKB-SubCell"/>
</dbReference>
<evidence type="ECO:0000256" key="1">
    <source>
        <dbReference type="ARBA" id="ARBA00022475"/>
    </source>
</evidence>
<feature type="transmembrane region" description="Helical" evidence="5">
    <location>
        <begin position="258"/>
        <end position="278"/>
    </location>
</feature>
<feature type="transmembrane region" description="Helical" evidence="5">
    <location>
        <begin position="108"/>
        <end position="127"/>
    </location>
</feature>
<feature type="region of interest" description="Disordered" evidence="6">
    <location>
        <begin position="945"/>
        <end position="985"/>
    </location>
</feature>
<dbReference type="HAMAP" id="MF_01600">
    <property type="entry name" value="UPF0182"/>
    <property type="match status" value="1"/>
</dbReference>
<dbReference type="AlphaFoldDB" id="A0A8J3QKN1"/>
<dbReference type="PANTHER" id="PTHR39344">
    <property type="entry name" value="UPF0182 PROTEIN SLL1060"/>
    <property type="match status" value="1"/>
</dbReference>
<keyword evidence="2 5" id="KW-0812">Transmembrane</keyword>
<feature type="transmembrane region" description="Helical" evidence="5">
    <location>
        <begin position="59"/>
        <end position="81"/>
    </location>
</feature>
<accession>A0A8J3QKN1</accession>
<dbReference type="RefSeq" id="WP_203916484.1">
    <property type="nucleotide sequence ID" value="NZ_BONZ01000009.1"/>
</dbReference>
<feature type="transmembrane region" description="Helical" evidence="5">
    <location>
        <begin position="163"/>
        <end position="189"/>
    </location>
</feature>
<keyword evidence="3 5" id="KW-1133">Transmembrane helix</keyword>
<comment type="similarity">
    <text evidence="5">Belongs to the UPF0182 family.</text>
</comment>
<dbReference type="GO" id="GO:0005576">
    <property type="term" value="C:extracellular region"/>
    <property type="evidence" value="ECO:0007669"/>
    <property type="project" value="TreeGrafter"/>
</dbReference>
<feature type="transmembrane region" description="Helical" evidence="5">
    <location>
        <begin position="209"/>
        <end position="226"/>
    </location>
</feature>
<dbReference type="EMBL" id="BONZ01000009">
    <property type="protein sequence ID" value="GIH12735.1"/>
    <property type="molecule type" value="Genomic_DNA"/>
</dbReference>